<dbReference type="InterPro" id="IPR036388">
    <property type="entry name" value="WH-like_DNA-bd_sf"/>
</dbReference>
<organism evidence="6 7">
    <name type="scientific">Brevundimonas alba</name>
    <dbReference type="NCBI Taxonomy" id="74314"/>
    <lineage>
        <taxon>Bacteria</taxon>
        <taxon>Pseudomonadati</taxon>
        <taxon>Pseudomonadota</taxon>
        <taxon>Alphaproteobacteria</taxon>
        <taxon>Caulobacterales</taxon>
        <taxon>Caulobacteraceae</taxon>
        <taxon>Brevundimonas</taxon>
    </lineage>
</organism>
<dbReference type="PIRSF" id="PIRSF006707">
    <property type="entry name" value="MJ1563"/>
    <property type="match status" value="1"/>
</dbReference>
<protein>
    <recommendedName>
        <fullName evidence="4">HTH-type transcriptional regulator</fullName>
    </recommendedName>
</protein>
<gene>
    <name evidence="6" type="ORF">GGQ87_001810</name>
</gene>
<keyword evidence="3 4" id="KW-0804">Transcription</keyword>
<keyword evidence="1 4" id="KW-0805">Transcription regulation</keyword>
<evidence type="ECO:0000313" key="7">
    <source>
        <dbReference type="Proteomes" id="UP000587415"/>
    </source>
</evidence>
<evidence type="ECO:0000256" key="4">
    <source>
        <dbReference type="PIRNR" id="PIRNR006707"/>
    </source>
</evidence>
<dbReference type="InterPro" id="IPR000835">
    <property type="entry name" value="HTH_MarR-typ"/>
</dbReference>
<evidence type="ECO:0000259" key="5">
    <source>
        <dbReference type="Pfam" id="PF12802"/>
    </source>
</evidence>
<comment type="similarity">
    <text evidence="4">Belongs to the GbsR family.</text>
</comment>
<dbReference type="InterPro" id="IPR052362">
    <property type="entry name" value="HTH-GbsR_regulator"/>
</dbReference>
<proteinExistence type="inferred from homology"/>
<dbReference type="GO" id="GO:0003700">
    <property type="term" value="F:DNA-binding transcription factor activity"/>
    <property type="evidence" value="ECO:0007669"/>
    <property type="project" value="InterPro"/>
</dbReference>
<dbReference type="RefSeq" id="WP_168046750.1">
    <property type="nucleotide sequence ID" value="NZ_JAATJM010000001.1"/>
</dbReference>
<evidence type="ECO:0000256" key="2">
    <source>
        <dbReference type="ARBA" id="ARBA00023125"/>
    </source>
</evidence>
<dbReference type="Pfam" id="PF12802">
    <property type="entry name" value="MarR_2"/>
    <property type="match status" value="1"/>
</dbReference>
<keyword evidence="2 4" id="KW-0238">DNA-binding</keyword>
<dbReference type="InterPro" id="IPR036390">
    <property type="entry name" value="WH_DNA-bd_sf"/>
</dbReference>
<dbReference type="EMBL" id="JAATJM010000001">
    <property type="protein sequence ID" value="NJC41552.1"/>
    <property type="molecule type" value="Genomic_DNA"/>
</dbReference>
<evidence type="ECO:0000256" key="3">
    <source>
        <dbReference type="ARBA" id="ARBA00023163"/>
    </source>
</evidence>
<evidence type="ECO:0000256" key="1">
    <source>
        <dbReference type="ARBA" id="ARBA00023015"/>
    </source>
</evidence>
<dbReference type="AlphaFoldDB" id="A0A7X5YKX6"/>
<feature type="domain" description="HTH marR-type" evidence="5">
    <location>
        <begin position="26"/>
        <end position="84"/>
    </location>
</feature>
<comment type="caution">
    <text evidence="6">The sequence shown here is derived from an EMBL/GenBank/DDBJ whole genome shotgun (WGS) entry which is preliminary data.</text>
</comment>
<name>A0A7X5YKX6_9CAUL</name>
<dbReference type="InterPro" id="IPR026282">
    <property type="entry name" value="MJ1563"/>
</dbReference>
<sequence length="180" mass="20170">MTEITKLPVSIERFVLHWGEMGGFWGVNRSVAQIHAFLMTADRPVTAENVAVALEMARSNVSTSLKELQSWNLIRRVPIRGDRRDHFEAETDVWEVASRIAAGRKAKEIDPALETLRVCVAEAETDPTVHPVALKRLKEMLEFTETLDRWYGQITTVARPKLMALLKLGARIAALIPGGK</sequence>
<reference evidence="6 7" key="1">
    <citation type="submission" date="2020-03" db="EMBL/GenBank/DDBJ databases">
        <title>Genomic Encyclopedia of Type Strains, Phase IV (KMG-IV): sequencing the most valuable type-strain genomes for metagenomic binning, comparative biology and taxonomic classification.</title>
        <authorList>
            <person name="Goeker M."/>
        </authorList>
    </citation>
    <scope>NUCLEOTIDE SEQUENCE [LARGE SCALE GENOMIC DNA]</scope>
    <source>
        <strain evidence="6 7">DSM 4736</strain>
    </source>
</reference>
<dbReference type="Gene3D" id="1.10.10.10">
    <property type="entry name" value="Winged helix-like DNA-binding domain superfamily/Winged helix DNA-binding domain"/>
    <property type="match status" value="1"/>
</dbReference>
<dbReference type="PANTHER" id="PTHR38465">
    <property type="entry name" value="HTH-TYPE TRANSCRIPTIONAL REGULATOR MJ1563-RELATED"/>
    <property type="match status" value="1"/>
</dbReference>
<keyword evidence="7" id="KW-1185">Reference proteome</keyword>
<dbReference type="Proteomes" id="UP000587415">
    <property type="component" value="Unassembled WGS sequence"/>
</dbReference>
<dbReference type="SUPFAM" id="SSF46785">
    <property type="entry name" value="Winged helix' DNA-binding domain"/>
    <property type="match status" value="1"/>
</dbReference>
<evidence type="ECO:0000313" key="6">
    <source>
        <dbReference type="EMBL" id="NJC41552.1"/>
    </source>
</evidence>
<accession>A0A7X5YKX6</accession>
<dbReference type="GO" id="GO:0003677">
    <property type="term" value="F:DNA binding"/>
    <property type="evidence" value="ECO:0007669"/>
    <property type="project" value="UniProtKB-UniRule"/>
</dbReference>
<dbReference type="PANTHER" id="PTHR38465:SF1">
    <property type="entry name" value="HTH-TYPE TRANSCRIPTIONAL REGULATOR MJ1563-RELATED"/>
    <property type="match status" value="1"/>
</dbReference>